<dbReference type="RefSeq" id="WP_090703028.1">
    <property type="nucleotide sequence ID" value="NZ_FOSP01000050.1"/>
</dbReference>
<keyword evidence="1" id="KW-0812">Transmembrane</keyword>
<dbReference type="Proteomes" id="UP000199533">
    <property type="component" value="Unassembled WGS sequence"/>
</dbReference>
<evidence type="ECO:0008006" key="4">
    <source>
        <dbReference type="Google" id="ProtNLM"/>
    </source>
</evidence>
<keyword evidence="1" id="KW-1133">Transmembrane helix</keyword>
<dbReference type="EMBL" id="FOSP01000050">
    <property type="protein sequence ID" value="SFL26820.1"/>
    <property type="molecule type" value="Genomic_DNA"/>
</dbReference>
<name>A0A1I4GBC9_9PROT</name>
<gene>
    <name evidence="2" type="ORF">SAMN05216302_105015</name>
</gene>
<evidence type="ECO:0000256" key="1">
    <source>
        <dbReference type="SAM" id="Phobius"/>
    </source>
</evidence>
<keyword evidence="1" id="KW-0472">Membrane</keyword>
<feature type="transmembrane region" description="Helical" evidence="1">
    <location>
        <begin position="150"/>
        <end position="174"/>
    </location>
</feature>
<evidence type="ECO:0000313" key="2">
    <source>
        <dbReference type="EMBL" id="SFL26820.1"/>
    </source>
</evidence>
<proteinExistence type="predicted"/>
<evidence type="ECO:0000313" key="3">
    <source>
        <dbReference type="Proteomes" id="UP000199533"/>
    </source>
</evidence>
<protein>
    <recommendedName>
        <fullName evidence="4">Four helix bundle sensory module for signal transduction</fullName>
    </recommendedName>
</protein>
<reference evidence="3" key="1">
    <citation type="submission" date="2016-10" db="EMBL/GenBank/DDBJ databases">
        <authorList>
            <person name="Varghese N."/>
            <person name="Submissions S."/>
        </authorList>
    </citation>
    <scope>NUCLEOTIDE SEQUENCE [LARGE SCALE GENOMIC DNA]</scope>
    <source>
        <strain evidence="3">Nm69</strain>
    </source>
</reference>
<accession>A0A1I4GBC9</accession>
<organism evidence="2 3">
    <name type="scientific">Nitrosomonas aestuarii</name>
    <dbReference type="NCBI Taxonomy" id="52441"/>
    <lineage>
        <taxon>Bacteria</taxon>
        <taxon>Pseudomonadati</taxon>
        <taxon>Pseudomonadota</taxon>
        <taxon>Betaproteobacteria</taxon>
        <taxon>Nitrosomonadales</taxon>
        <taxon>Nitrosomonadaceae</taxon>
        <taxon>Nitrosomonas</taxon>
    </lineage>
</organism>
<keyword evidence="3" id="KW-1185">Reference proteome</keyword>
<dbReference type="AlphaFoldDB" id="A0A1I4GBC9"/>
<sequence length="182" mass="20781">MNNKRVFVLLFCFFIVISGLIYRASVLMVGNENSEKANLVLMNRSPVSLQHLNEHAGKLEEMTNDINNYTFSSIKREIDKTIKLINLTNLELKAQYEAWISVKGMMKSDSDSLIKLKDQLDTTRNLQQKEILKLKKILDEVQKPSLITDLFNLALTFVLGVLSSILATMGLTLWRNRSTKTT</sequence>